<feature type="domain" description="Amidase" evidence="1">
    <location>
        <begin position="67"/>
        <end position="445"/>
    </location>
</feature>
<protein>
    <submittedName>
        <fullName evidence="3">Allophanate hydrolase</fullName>
    </submittedName>
</protein>
<name>A0A1M4WF30_9BURK</name>
<feature type="domain" description="Allophanate hydrolase C-terminal" evidence="2">
    <location>
        <begin position="487"/>
        <end position="610"/>
    </location>
</feature>
<keyword evidence="4" id="KW-1185">Reference proteome</keyword>
<dbReference type="InterPro" id="IPR053844">
    <property type="entry name" value="AH_C"/>
</dbReference>
<dbReference type="PANTHER" id="PTHR11895:SF169">
    <property type="entry name" value="GLUTAMYL-TRNA(GLN) AMIDOTRANSFERASE"/>
    <property type="match status" value="1"/>
</dbReference>
<dbReference type="Pfam" id="PF21986">
    <property type="entry name" value="AH_C"/>
    <property type="match status" value="1"/>
</dbReference>
<dbReference type="GO" id="GO:0016787">
    <property type="term" value="F:hydrolase activity"/>
    <property type="evidence" value="ECO:0007669"/>
    <property type="project" value="UniProtKB-KW"/>
</dbReference>
<gene>
    <name evidence="3" type="ORF">SAMN02745117_00841</name>
</gene>
<evidence type="ECO:0000313" key="3">
    <source>
        <dbReference type="EMBL" id="SHE79552.1"/>
    </source>
</evidence>
<dbReference type="AlphaFoldDB" id="A0A1M4WF30"/>
<dbReference type="PANTHER" id="PTHR11895">
    <property type="entry name" value="TRANSAMIDASE"/>
    <property type="match status" value="1"/>
</dbReference>
<sequence length="612" mass="64536">MPSPISLSLPTTGWTLAQWRDAYAHGAEPARLLAALRAGLLPDDPAWISLASPQQLDAQCRHLQALLEQAGGDPSRLPLYGVPFAVKDNIDAAGWRTTAACPAFAYTAQHDALVVEKLRAAGAILIGKTNLDQFATGLVGTRSPYGAVPNAFDPAYISGGSSSGSASVVARGLVPFALGTDTAGSGRVPAAFNNIVGLKPTKGWVSNTGLVPACRTLDCITAFALTVEDAAQAVRIFSGYDPADAYSRPRPAVTPAPMPAQPRLAVPTAPAFFGDELAAEHFAQALAQLRAQGATLVEIDFSPFAELAALLYQGPWVAERQVAMQPWLDERPDAIDPVVRQVVQQASGYTAADAFRAEYRRAALSRQIQQLLAQVDALVVPSTPTIFTIEQLRQEPVQRNSALGTYTNFTNLADLCALALPAGLRSDGLPAGITLIAPAWHDGTLVDFGLRWQAKQGLPAGAPGVVQPLADSATPPANPLDERQEIVLAVVGAHLRGMPLNHQLSSRKARFLEETQTAHGSYRLYALPGTTPPKPGLRHTPGQGAAVVVELWALTPHAFGEFTAEVPAPLGIGNVVLADGRSVKGFICEPAALEGATDITAFGGWRAYLQSL</sequence>
<dbReference type="NCBIfam" id="TIGR02713">
    <property type="entry name" value="allophanate_hyd"/>
    <property type="match status" value="1"/>
</dbReference>
<evidence type="ECO:0000259" key="1">
    <source>
        <dbReference type="Pfam" id="PF01425"/>
    </source>
</evidence>
<dbReference type="Gene3D" id="3.90.1300.10">
    <property type="entry name" value="Amidase signature (AS) domain"/>
    <property type="match status" value="1"/>
</dbReference>
<dbReference type="InterPro" id="IPR000120">
    <property type="entry name" value="Amidase"/>
</dbReference>
<organism evidence="3 4">
    <name type="scientific">Lampropedia hyalina DSM 16112</name>
    <dbReference type="NCBI Taxonomy" id="1122156"/>
    <lineage>
        <taxon>Bacteria</taxon>
        <taxon>Pseudomonadati</taxon>
        <taxon>Pseudomonadota</taxon>
        <taxon>Betaproteobacteria</taxon>
        <taxon>Burkholderiales</taxon>
        <taxon>Comamonadaceae</taxon>
        <taxon>Lampropedia</taxon>
    </lineage>
</organism>
<dbReference type="Gene3D" id="1.20.58.1700">
    <property type="match status" value="1"/>
</dbReference>
<dbReference type="SUPFAM" id="SSF75304">
    <property type="entry name" value="Amidase signature (AS) enzymes"/>
    <property type="match status" value="1"/>
</dbReference>
<proteinExistence type="predicted"/>
<dbReference type="Pfam" id="PF01425">
    <property type="entry name" value="Amidase"/>
    <property type="match status" value="1"/>
</dbReference>
<dbReference type="EMBL" id="FQUZ01000007">
    <property type="protein sequence ID" value="SHE79552.1"/>
    <property type="molecule type" value="Genomic_DNA"/>
</dbReference>
<keyword evidence="3" id="KW-0378">Hydrolase</keyword>
<dbReference type="Gene3D" id="3.10.490.10">
    <property type="entry name" value="Gamma-glutamyl cyclotransferase-like"/>
    <property type="match status" value="1"/>
</dbReference>
<evidence type="ECO:0000313" key="4">
    <source>
        <dbReference type="Proteomes" id="UP000184327"/>
    </source>
</evidence>
<dbReference type="NCBIfam" id="NF006043">
    <property type="entry name" value="PRK08186.1"/>
    <property type="match status" value="1"/>
</dbReference>
<dbReference type="STRING" id="1122156.SAMN02745117_00841"/>
<accession>A0A1M4WF30</accession>
<reference evidence="3 4" key="1">
    <citation type="submission" date="2016-11" db="EMBL/GenBank/DDBJ databases">
        <authorList>
            <person name="Jaros S."/>
            <person name="Januszkiewicz K."/>
            <person name="Wedrychowicz H."/>
        </authorList>
    </citation>
    <scope>NUCLEOTIDE SEQUENCE [LARGE SCALE GENOMIC DNA]</scope>
    <source>
        <strain evidence="3 4">DSM 16112</strain>
    </source>
</reference>
<dbReference type="RefSeq" id="WP_073355142.1">
    <property type="nucleotide sequence ID" value="NZ_FQUZ01000007.1"/>
</dbReference>
<evidence type="ECO:0000259" key="2">
    <source>
        <dbReference type="Pfam" id="PF21986"/>
    </source>
</evidence>
<dbReference type="InterPro" id="IPR036928">
    <property type="entry name" value="AS_sf"/>
</dbReference>
<dbReference type="InterPro" id="IPR014085">
    <property type="entry name" value="Allophanate_hydrolase"/>
</dbReference>
<dbReference type="OrthoDB" id="8872210at2"/>
<dbReference type="InterPro" id="IPR023631">
    <property type="entry name" value="Amidase_dom"/>
</dbReference>
<dbReference type="Proteomes" id="UP000184327">
    <property type="component" value="Unassembled WGS sequence"/>
</dbReference>